<accession>A0A940YLK5</accession>
<dbReference type="EMBL" id="JAGQDD010000013">
    <property type="protein sequence ID" value="MBQ0932024.1"/>
    <property type="molecule type" value="Genomic_DNA"/>
</dbReference>
<keyword evidence="3" id="KW-1185">Reference proteome</keyword>
<dbReference type="PROSITE" id="PS51257">
    <property type="entry name" value="PROKAR_LIPOPROTEIN"/>
    <property type="match status" value="1"/>
</dbReference>
<feature type="domain" description="DUF4397" evidence="1">
    <location>
        <begin position="34"/>
        <end position="147"/>
    </location>
</feature>
<sequence>MSEHRLSKRHFLGLIAALPMTSLVGCGGSSSGDASLRLVNASGYDALDLYIDDELLLSSVAYGSASSYTSVSAATVTAALTNADSATYLLSQSRTLETDTQYTAVAYGWQGALKSNLIADSVDAADSGKTKLTVLNTASDAGSLDVYLTAASDDLDASTPVATGVAGGSSSSVTSVTAGTYRLRVTASEDTSDLRLDVASITLASTGVVTLVLMPGPGGVLVHAMQLVQGGAVTALLNTQARVRVVGGVASGATVSASVGGVSLLSGAPSPTIGSYKLVDAGSSVAISVSVAGSSLAARTATLEAGGDYTLLVSGTAASPTVSVVEDDNRLPTSTSKYKLRLLNAMNGMDSYPLTLTVDYEAVISDLAAGAVSDPVALNSNDAATLEVSSALSSTALYSLTDTALAAQGVYTVFMFGTSAAPSGALRKER</sequence>
<gene>
    <name evidence="2" type="ORF">KAK03_16210</name>
</gene>
<evidence type="ECO:0000313" key="3">
    <source>
        <dbReference type="Proteomes" id="UP000676246"/>
    </source>
</evidence>
<dbReference type="RefSeq" id="WP_210855242.1">
    <property type="nucleotide sequence ID" value="NZ_JAGQDD010000013.1"/>
</dbReference>
<name>A0A940YLK5_9BURK</name>
<comment type="caution">
    <text evidence="2">The sequence shown here is derived from an EMBL/GenBank/DDBJ whole genome shotgun (WGS) entry which is preliminary data.</text>
</comment>
<reference evidence="2 3" key="1">
    <citation type="submission" date="2021-04" db="EMBL/GenBank/DDBJ databases">
        <title>The genome sequence of Ideonella sp. 3Y2.</title>
        <authorList>
            <person name="Liu Y."/>
        </authorList>
    </citation>
    <scope>NUCLEOTIDE SEQUENCE [LARGE SCALE GENOMIC DNA]</scope>
    <source>
        <strain evidence="2 3">3Y2</strain>
    </source>
</reference>
<dbReference type="AlphaFoldDB" id="A0A940YLK5"/>
<dbReference type="Proteomes" id="UP000676246">
    <property type="component" value="Unassembled WGS sequence"/>
</dbReference>
<dbReference type="InterPro" id="IPR025510">
    <property type="entry name" value="DUF4397"/>
</dbReference>
<dbReference type="Pfam" id="PF14344">
    <property type="entry name" value="DUF4397"/>
    <property type="match status" value="2"/>
</dbReference>
<evidence type="ECO:0000313" key="2">
    <source>
        <dbReference type="EMBL" id="MBQ0932024.1"/>
    </source>
</evidence>
<feature type="domain" description="DUF4397" evidence="1">
    <location>
        <begin position="241"/>
        <end position="345"/>
    </location>
</feature>
<proteinExistence type="predicted"/>
<protein>
    <submittedName>
        <fullName evidence="2">DUF4397 domain-containing protein</fullName>
    </submittedName>
</protein>
<evidence type="ECO:0000259" key="1">
    <source>
        <dbReference type="Pfam" id="PF14344"/>
    </source>
</evidence>
<organism evidence="2 3">
    <name type="scientific">Ideonella alba</name>
    <dbReference type="NCBI Taxonomy" id="2824118"/>
    <lineage>
        <taxon>Bacteria</taxon>
        <taxon>Pseudomonadati</taxon>
        <taxon>Pseudomonadota</taxon>
        <taxon>Betaproteobacteria</taxon>
        <taxon>Burkholderiales</taxon>
        <taxon>Sphaerotilaceae</taxon>
        <taxon>Ideonella</taxon>
    </lineage>
</organism>